<dbReference type="EMBL" id="KK198757">
    <property type="protein sequence ID" value="KCW74216.1"/>
    <property type="molecule type" value="Genomic_DNA"/>
</dbReference>
<organism evidence="1">
    <name type="scientific">Eucalyptus grandis</name>
    <name type="common">Flooded gum</name>
    <dbReference type="NCBI Taxonomy" id="71139"/>
    <lineage>
        <taxon>Eukaryota</taxon>
        <taxon>Viridiplantae</taxon>
        <taxon>Streptophyta</taxon>
        <taxon>Embryophyta</taxon>
        <taxon>Tracheophyta</taxon>
        <taxon>Spermatophyta</taxon>
        <taxon>Magnoliopsida</taxon>
        <taxon>eudicotyledons</taxon>
        <taxon>Gunneridae</taxon>
        <taxon>Pentapetalae</taxon>
        <taxon>rosids</taxon>
        <taxon>malvids</taxon>
        <taxon>Myrtales</taxon>
        <taxon>Myrtaceae</taxon>
        <taxon>Myrtoideae</taxon>
        <taxon>Eucalypteae</taxon>
        <taxon>Eucalyptus</taxon>
    </lineage>
</organism>
<sequence>MLKLEGLTPYLTLSCTSSNMKTWKSMTRLIDWVFLTHRLLTKTTIIIFHAWTALTHSCHYPLMKIFLLGICSISPHY</sequence>
<dbReference type="AlphaFoldDB" id="A0A059C7N5"/>
<protein>
    <submittedName>
        <fullName evidence="1">Uncharacterized protein</fullName>
    </submittedName>
</protein>
<evidence type="ECO:0000313" key="1">
    <source>
        <dbReference type="EMBL" id="KCW74216.1"/>
    </source>
</evidence>
<dbReference type="Gramene" id="KCW74216">
    <property type="protein sequence ID" value="KCW74216"/>
    <property type="gene ID" value="EUGRSUZ_E02860"/>
</dbReference>
<reference evidence="1" key="1">
    <citation type="submission" date="2013-07" db="EMBL/GenBank/DDBJ databases">
        <title>The genome of Eucalyptus grandis.</title>
        <authorList>
            <person name="Schmutz J."/>
            <person name="Hayes R."/>
            <person name="Myburg A."/>
            <person name="Tuskan G."/>
            <person name="Grattapaglia D."/>
            <person name="Rokhsar D.S."/>
        </authorList>
    </citation>
    <scope>NUCLEOTIDE SEQUENCE</scope>
    <source>
        <tissue evidence="1">Leaf extractions</tissue>
    </source>
</reference>
<gene>
    <name evidence="1" type="ORF">EUGRSUZ_E02860</name>
</gene>
<dbReference type="InParanoid" id="A0A059C7N5"/>
<proteinExistence type="predicted"/>
<name>A0A059C7N5_EUCGR</name>
<accession>A0A059C7N5</accession>